<feature type="transmembrane region" description="Helical" evidence="7">
    <location>
        <begin position="300"/>
        <end position="320"/>
    </location>
</feature>
<keyword evidence="5 7" id="KW-0472">Membrane</keyword>
<feature type="transmembrane region" description="Helical" evidence="7">
    <location>
        <begin position="152"/>
        <end position="173"/>
    </location>
</feature>
<evidence type="ECO:0000256" key="7">
    <source>
        <dbReference type="SAM" id="Phobius"/>
    </source>
</evidence>
<feature type="region of interest" description="Disordered" evidence="6">
    <location>
        <begin position="224"/>
        <end position="246"/>
    </location>
</feature>
<feature type="compositionally biased region" description="Low complexity" evidence="6">
    <location>
        <begin position="231"/>
        <end position="242"/>
    </location>
</feature>
<dbReference type="InterPro" id="IPR011701">
    <property type="entry name" value="MFS"/>
</dbReference>
<evidence type="ECO:0000313" key="9">
    <source>
        <dbReference type="EMBL" id="KAF7304092.1"/>
    </source>
</evidence>
<reference evidence="9" key="1">
    <citation type="submission" date="2020-05" db="EMBL/GenBank/DDBJ databases">
        <title>Mycena genomes resolve the evolution of fungal bioluminescence.</title>
        <authorList>
            <person name="Tsai I.J."/>
        </authorList>
    </citation>
    <scope>NUCLEOTIDE SEQUENCE</scope>
    <source>
        <strain evidence="9">171206Taipei</strain>
    </source>
</reference>
<dbReference type="GO" id="GO:0022857">
    <property type="term" value="F:transmembrane transporter activity"/>
    <property type="evidence" value="ECO:0007669"/>
    <property type="project" value="InterPro"/>
</dbReference>
<feature type="transmembrane region" description="Helical" evidence="7">
    <location>
        <begin position="363"/>
        <end position="391"/>
    </location>
</feature>
<evidence type="ECO:0000313" key="10">
    <source>
        <dbReference type="Proteomes" id="UP000636479"/>
    </source>
</evidence>
<dbReference type="PANTHER" id="PTHR23504:SF15">
    <property type="entry name" value="MAJOR FACILITATOR SUPERFAMILY (MFS) PROFILE DOMAIN-CONTAINING PROTEIN"/>
    <property type="match status" value="1"/>
</dbReference>
<feature type="domain" description="Major facilitator superfamily (MFS) profile" evidence="8">
    <location>
        <begin position="19"/>
        <end position="463"/>
    </location>
</feature>
<evidence type="ECO:0000256" key="3">
    <source>
        <dbReference type="ARBA" id="ARBA00022692"/>
    </source>
</evidence>
<evidence type="ECO:0000259" key="8">
    <source>
        <dbReference type="PROSITE" id="PS50850"/>
    </source>
</evidence>
<feature type="transmembrane region" description="Helical" evidence="7">
    <location>
        <begin position="58"/>
        <end position="80"/>
    </location>
</feature>
<sequence length="478" mass="50973">MSETDADPPRKRTPIPKMQLFILLAIQFAEPIAALVIYPFVVQFVRDTGITKGDETKIGFYAGMLESSFFLAESVTVFQFGRLSDVYGRRPVLLFAPLGLALSMFGFGLSSNYWSMLGWRCLQGVWNGNTGVTKTAMNEISDPSNIADMFSFLPLMWSTGVTLGPALGGILVNPATKWPNSPLGRIQLLKTYPYFLPCAVAGLIALAAFILAWVGLKETLPSALTRQSKGSPPTETSPLLPSATDPEDIRLPVRQLLTRPVVITFVNHGFLTFCEMSYAALLPIVYATPIQHGGLGLSPYAIGLLMGSTGMLNAVIQATLGGRVIRYFGARTMFTTGFVAITAAILFYPILNFLARRQGAVDWAVGLAIAGQLSCSVFTYFAFSVTSLFILAASPNRANVGAVSGISGTVGTAMRAVAPTVASSLFALSVKHQWLSGSAGFLLLASLSIIAVRLTRMLPKEPGGDVKKPAPAPVAASG</sequence>
<name>A0A8H6STI3_9AGAR</name>
<dbReference type="GeneID" id="59345659"/>
<comment type="caution">
    <text evidence="9">The sequence shown here is derived from an EMBL/GenBank/DDBJ whole genome shotgun (WGS) entry which is preliminary data.</text>
</comment>
<keyword evidence="4 7" id="KW-1133">Transmembrane helix</keyword>
<dbReference type="InterPro" id="IPR036259">
    <property type="entry name" value="MFS_trans_sf"/>
</dbReference>
<keyword evidence="2" id="KW-0813">Transport</keyword>
<comment type="subcellular location">
    <subcellularLocation>
        <location evidence="1">Membrane</location>
        <topology evidence="1">Multi-pass membrane protein</topology>
    </subcellularLocation>
</comment>
<evidence type="ECO:0000256" key="2">
    <source>
        <dbReference type="ARBA" id="ARBA00022448"/>
    </source>
</evidence>
<feature type="transmembrane region" description="Helical" evidence="7">
    <location>
        <begin position="434"/>
        <end position="452"/>
    </location>
</feature>
<keyword evidence="3 7" id="KW-0812">Transmembrane</keyword>
<proteinExistence type="predicted"/>
<accession>A0A8H6STI3</accession>
<feature type="transmembrane region" description="Helical" evidence="7">
    <location>
        <begin position="332"/>
        <end position="351"/>
    </location>
</feature>
<dbReference type="Pfam" id="PF07690">
    <property type="entry name" value="MFS_1"/>
    <property type="match status" value="1"/>
</dbReference>
<evidence type="ECO:0000256" key="4">
    <source>
        <dbReference type="ARBA" id="ARBA00022989"/>
    </source>
</evidence>
<dbReference type="OrthoDB" id="419616at2759"/>
<keyword evidence="10" id="KW-1185">Reference proteome</keyword>
<feature type="transmembrane region" description="Helical" evidence="7">
    <location>
        <begin position="20"/>
        <end position="38"/>
    </location>
</feature>
<dbReference type="PANTHER" id="PTHR23504">
    <property type="entry name" value="MAJOR FACILITATOR SUPERFAMILY DOMAIN-CONTAINING PROTEIN 10"/>
    <property type="match status" value="1"/>
</dbReference>
<feature type="transmembrane region" description="Helical" evidence="7">
    <location>
        <begin position="403"/>
        <end position="428"/>
    </location>
</feature>
<dbReference type="InterPro" id="IPR020846">
    <property type="entry name" value="MFS_dom"/>
</dbReference>
<organism evidence="9 10">
    <name type="scientific">Mycena indigotica</name>
    <dbReference type="NCBI Taxonomy" id="2126181"/>
    <lineage>
        <taxon>Eukaryota</taxon>
        <taxon>Fungi</taxon>
        <taxon>Dikarya</taxon>
        <taxon>Basidiomycota</taxon>
        <taxon>Agaricomycotina</taxon>
        <taxon>Agaricomycetes</taxon>
        <taxon>Agaricomycetidae</taxon>
        <taxon>Agaricales</taxon>
        <taxon>Marasmiineae</taxon>
        <taxon>Mycenaceae</taxon>
        <taxon>Mycena</taxon>
    </lineage>
</organism>
<dbReference type="RefSeq" id="XP_037221064.1">
    <property type="nucleotide sequence ID" value="XM_037363143.1"/>
</dbReference>
<dbReference type="EMBL" id="JACAZF010000005">
    <property type="protein sequence ID" value="KAF7304092.1"/>
    <property type="molecule type" value="Genomic_DNA"/>
</dbReference>
<feature type="transmembrane region" description="Helical" evidence="7">
    <location>
        <begin position="92"/>
        <end position="110"/>
    </location>
</feature>
<dbReference type="PROSITE" id="PS50850">
    <property type="entry name" value="MFS"/>
    <property type="match status" value="1"/>
</dbReference>
<dbReference type="GO" id="GO:0016020">
    <property type="term" value="C:membrane"/>
    <property type="evidence" value="ECO:0007669"/>
    <property type="project" value="UniProtKB-SubCell"/>
</dbReference>
<protein>
    <submittedName>
        <fullName evidence="9">MFS domain-containing protein</fullName>
    </submittedName>
</protein>
<gene>
    <name evidence="9" type="ORF">MIND_00640700</name>
</gene>
<evidence type="ECO:0000256" key="1">
    <source>
        <dbReference type="ARBA" id="ARBA00004141"/>
    </source>
</evidence>
<dbReference type="SUPFAM" id="SSF103473">
    <property type="entry name" value="MFS general substrate transporter"/>
    <property type="match status" value="1"/>
</dbReference>
<evidence type="ECO:0000256" key="5">
    <source>
        <dbReference type="ARBA" id="ARBA00023136"/>
    </source>
</evidence>
<feature type="transmembrane region" description="Helical" evidence="7">
    <location>
        <begin position="194"/>
        <end position="216"/>
    </location>
</feature>
<dbReference type="Gene3D" id="1.20.1250.20">
    <property type="entry name" value="MFS general substrate transporter like domains"/>
    <property type="match status" value="1"/>
</dbReference>
<dbReference type="Proteomes" id="UP000636479">
    <property type="component" value="Unassembled WGS sequence"/>
</dbReference>
<dbReference type="AlphaFoldDB" id="A0A8H6STI3"/>
<evidence type="ECO:0000256" key="6">
    <source>
        <dbReference type="SAM" id="MobiDB-lite"/>
    </source>
</evidence>